<evidence type="ECO:0000256" key="5">
    <source>
        <dbReference type="ARBA" id="ARBA00022741"/>
    </source>
</evidence>
<comment type="similarity">
    <text evidence="1 11">Belongs to the class-II aminoacyl-tRNA synthetase family.</text>
</comment>
<dbReference type="InterPro" id="IPR050058">
    <property type="entry name" value="Ala-tRNA_ligase"/>
</dbReference>
<evidence type="ECO:0000259" key="14">
    <source>
        <dbReference type="PROSITE" id="PS50860"/>
    </source>
</evidence>
<evidence type="ECO:0000256" key="10">
    <source>
        <dbReference type="ARBA" id="ARBA00023146"/>
    </source>
</evidence>
<keyword evidence="11" id="KW-0963">Cytoplasm</keyword>
<dbReference type="PANTHER" id="PTHR11777">
    <property type="entry name" value="ALANYL-TRNA SYNTHETASE"/>
    <property type="match status" value="1"/>
</dbReference>
<dbReference type="InterPro" id="IPR018162">
    <property type="entry name" value="Ala-tRNA-ligase_IIc_anticod-bd"/>
</dbReference>
<evidence type="ECO:0000256" key="8">
    <source>
        <dbReference type="ARBA" id="ARBA00022884"/>
    </source>
</evidence>
<dbReference type="InterPro" id="IPR012947">
    <property type="entry name" value="tRNA_SAD"/>
</dbReference>
<dbReference type="InterPro" id="IPR002318">
    <property type="entry name" value="Ala-tRNA-lgiase_IIc"/>
</dbReference>
<dbReference type="GO" id="GO:0008270">
    <property type="term" value="F:zinc ion binding"/>
    <property type="evidence" value="ECO:0007669"/>
    <property type="project" value="UniProtKB-UniRule"/>
</dbReference>
<evidence type="ECO:0000256" key="1">
    <source>
        <dbReference type="ARBA" id="ARBA00008226"/>
    </source>
</evidence>
<evidence type="ECO:0000256" key="11">
    <source>
        <dbReference type="HAMAP-Rule" id="MF_00036"/>
    </source>
</evidence>
<evidence type="ECO:0000256" key="2">
    <source>
        <dbReference type="ARBA" id="ARBA00022555"/>
    </source>
</evidence>
<keyword evidence="5 11" id="KW-0547">Nucleotide-binding</keyword>
<evidence type="ECO:0000256" key="4">
    <source>
        <dbReference type="ARBA" id="ARBA00022723"/>
    </source>
</evidence>
<comment type="domain">
    <text evidence="11">Consists of three domains; the N-terminal catalytic domain, the editing domain and the C-terminal C-Ala domain. The editing domain removes incorrectly charged amino acids, while the C-Ala domain, along with tRNA(Ala), serves as a bridge to cooperatively bring together the editing and aminoacylation centers thus stimulating deacylation of misacylated tRNAs.</text>
</comment>
<dbReference type="GO" id="GO:0006419">
    <property type="term" value="P:alanyl-tRNA aminoacylation"/>
    <property type="evidence" value="ECO:0007669"/>
    <property type="project" value="UniProtKB-UniRule"/>
</dbReference>
<dbReference type="FunFam" id="3.30.980.10:FF:000004">
    <property type="entry name" value="Alanine--tRNA ligase, cytoplasmic"/>
    <property type="match status" value="1"/>
</dbReference>
<comment type="catalytic activity">
    <reaction evidence="11">
        <text>tRNA(Ala) + L-alanine + ATP = L-alanyl-tRNA(Ala) + AMP + diphosphate</text>
        <dbReference type="Rhea" id="RHEA:12540"/>
        <dbReference type="Rhea" id="RHEA-COMP:9657"/>
        <dbReference type="Rhea" id="RHEA-COMP:9923"/>
        <dbReference type="ChEBI" id="CHEBI:30616"/>
        <dbReference type="ChEBI" id="CHEBI:33019"/>
        <dbReference type="ChEBI" id="CHEBI:57972"/>
        <dbReference type="ChEBI" id="CHEBI:78442"/>
        <dbReference type="ChEBI" id="CHEBI:78497"/>
        <dbReference type="ChEBI" id="CHEBI:456215"/>
        <dbReference type="EC" id="6.1.1.7"/>
    </reaction>
</comment>
<keyword evidence="4 11" id="KW-0479">Metal-binding</keyword>
<keyword evidence="16" id="KW-1185">Reference proteome</keyword>
<evidence type="ECO:0000256" key="12">
    <source>
        <dbReference type="SAM" id="Coils"/>
    </source>
</evidence>
<keyword evidence="8 11" id="KW-0694">RNA-binding</keyword>
<organism evidence="15 16">
    <name type="scientific">Planctopirus ephydatiae</name>
    <dbReference type="NCBI Taxonomy" id="2528019"/>
    <lineage>
        <taxon>Bacteria</taxon>
        <taxon>Pseudomonadati</taxon>
        <taxon>Planctomycetota</taxon>
        <taxon>Planctomycetia</taxon>
        <taxon>Planctomycetales</taxon>
        <taxon>Planctomycetaceae</taxon>
        <taxon>Planctopirus</taxon>
    </lineage>
</organism>
<dbReference type="SUPFAM" id="SSF101353">
    <property type="entry name" value="Putative anticodon-binding domain of alanyl-tRNA synthetase (AlaRS)"/>
    <property type="match status" value="1"/>
</dbReference>
<dbReference type="Pfam" id="PF07973">
    <property type="entry name" value="tRNA_SAD"/>
    <property type="match status" value="1"/>
</dbReference>
<dbReference type="PROSITE" id="PS50860">
    <property type="entry name" value="AA_TRNA_LIGASE_II_ALA"/>
    <property type="match status" value="1"/>
</dbReference>
<evidence type="ECO:0000256" key="7">
    <source>
        <dbReference type="ARBA" id="ARBA00022840"/>
    </source>
</evidence>
<protein>
    <recommendedName>
        <fullName evidence="11">Alanine--tRNA ligase</fullName>
        <ecNumber evidence="11">6.1.1.7</ecNumber>
    </recommendedName>
    <alternativeName>
        <fullName evidence="11">Alanyl-tRNA synthetase</fullName>
        <shortName evidence="11">AlaRS</shortName>
    </alternativeName>
</protein>
<dbReference type="GO" id="GO:0000049">
    <property type="term" value="F:tRNA binding"/>
    <property type="evidence" value="ECO:0007669"/>
    <property type="project" value="UniProtKB-KW"/>
</dbReference>
<dbReference type="SMART" id="SM00863">
    <property type="entry name" value="tRNA_SAD"/>
    <property type="match status" value="1"/>
</dbReference>
<evidence type="ECO:0000256" key="9">
    <source>
        <dbReference type="ARBA" id="ARBA00022917"/>
    </source>
</evidence>
<dbReference type="FunFam" id="3.10.310.40:FF:000001">
    <property type="entry name" value="Alanine--tRNA ligase"/>
    <property type="match status" value="1"/>
</dbReference>
<dbReference type="Pfam" id="PF02272">
    <property type="entry name" value="DHHA1"/>
    <property type="match status" value="1"/>
</dbReference>
<dbReference type="Gene3D" id="3.30.980.10">
    <property type="entry name" value="Threonyl-trna Synthetase, Chain A, domain 2"/>
    <property type="match status" value="1"/>
</dbReference>
<dbReference type="NCBIfam" id="TIGR00344">
    <property type="entry name" value="alaS"/>
    <property type="match status" value="1"/>
</dbReference>
<dbReference type="Gene3D" id="3.10.310.40">
    <property type="match status" value="1"/>
</dbReference>
<feature type="binding site" evidence="11">
    <location>
        <position position="576"/>
    </location>
    <ligand>
        <name>Zn(2+)</name>
        <dbReference type="ChEBI" id="CHEBI:29105"/>
    </ligand>
</feature>
<dbReference type="AlphaFoldDB" id="A0A518GS07"/>
<dbReference type="Gene3D" id="3.30.54.20">
    <property type="match status" value="1"/>
</dbReference>
<gene>
    <name evidence="11 15" type="primary">alaS</name>
    <name evidence="15" type="ORF">Spb1_33210</name>
</gene>
<dbReference type="Pfam" id="PF01411">
    <property type="entry name" value="tRNA-synt_2c"/>
    <property type="match status" value="1"/>
</dbReference>
<keyword evidence="7 11" id="KW-0067">ATP-binding</keyword>
<comment type="function">
    <text evidence="11">Catalyzes the attachment of alanine to tRNA(Ala) in a two-step reaction: alanine is first activated by ATP to form Ala-AMP and then transferred to the acceptor end of tRNA(Ala). Also edits incorrectly charged Ser-tRNA(Ala) and Gly-tRNA(Ala) via its editing domain.</text>
</comment>
<dbReference type="InterPro" id="IPR023033">
    <property type="entry name" value="Ala_tRNA_ligase_euk/bac"/>
</dbReference>
<keyword evidence="2 11" id="KW-0820">tRNA-binding</keyword>
<evidence type="ECO:0000256" key="6">
    <source>
        <dbReference type="ARBA" id="ARBA00022833"/>
    </source>
</evidence>
<keyword evidence="10 11" id="KW-0030">Aminoacyl-tRNA synthetase</keyword>
<keyword evidence="12" id="KW-0175">Coiled coil</keyword>
<feature type="binding site" evidence="11">
    <location>
        <position position="580"/>
    </location>
    <ligand>
        <name>Zn(2+)</name>
        <dbReference type="ChEBI" id="CHEBI:29105"/>
    </ligand>
</feature>
<dbReference type="Gene3D" id="2.40.30.130">
    <property type="match status" value="1"/>
</dbReference>
<dbReference type="GO" id="GO:0002161">
    <property type="term" value="F:aminoacyl-tRNA deacylase activity"/>
    <property type="evidence" value="ECO:0007669"/>
    <property type="project" value="TreeGrafter"/>
</dbReference>
<feature type="binding site" evidence="11">
    <location>
        <position position="678"/>
    </location>
    <ligand>
        <name>Zn(2+)</name>
        <dbReference type="ChEBI" id="CHEBI:29105"/>
    </ligand>
</feature>
<dbReference type="SUPFAM" id="SSF55681">
    <property type="entry name" value="Class II aaRS and biotin synthetases"/>
    <property type="match status" value="1"/>
</dbReference>
<dbReference type="GO" id="GO:0005829">
    <property type="term" value="C:cytosol"/>
    <property type="evidence" value="ECO:0007669"/>
    <property type="project" value="TreeGrafter"/>
</dbReference>
<dbReference type="FunFam" id="3.30.54.20:FF:000001">
    <property type="entry name" value="Alanine--tRNA ligase"/>
    <property type="match status" value="1"/>
</dbReference>
<dbReference type="EC" id="6.1.1.7" evidence="11"/>
<dbReference type="InterPro" id="IPR018165">
    <property type="entry name" value="Ala-tRNA-synth_IIc_core"/>
</dbReference>
<comment type="subcellular location">
    <subcellularLocation>
        <location evidence="11">Cytoplasm</location>
    </subcellularLocation>
</comment>
<evidence type="ECO:0000313" key="16">
    <source>
        <dbReference type="Proteomes" id="UP000315349"/>
    </source>
</evidence>
<evidence type="ECO:0000256" key="13">
    <source>
        <dbReference type="SAM" id="MobiDB-lite"/>
    </source>
</evidence>
<feature type="domain" description="Alanyl-transfer RNA synthetases family profile" evidence="14">
    <location>
        <begin position="21"/>
        <end position="721"/>
    </location>
</feature>
<sequence>MNLHARTFPQSPCRHGSRSNMKTDELREKYLDFFVGKGCLRRPSDVLVPKDDPTVLFTPAGMNQFKNQFLGIGPLDFTKATTCQKCLRTGDISNVGVTSYHHTFFEMLGNFSFGDYFKREAIHWAWEFLTDKKWLGLEPSRLTVTAYLDDDEAVGIWQNEIGLDPKQITREDEYENFWPAGSPTNGPDGVCGPCSEIYYTPPSGKKVEIWNLVFTQFNRVGDPPNNLRPLPKKNIDTGMGLERTAAVMQGFESNYEIDILRPLCDRGGEILGVKYDFASPVGRPLRRIADHVRACTFAIHEGCVPGPEKENYIIRLLLRRASMEGFLLGKREPFLSQLVPMIAEVMRKPYPELHQTIEAVSHVIESEEKQFLGVVERGLTKFRKLVDQARSANRTSLSGDEAFDLHQTDGFLIELTETLAAQEGVSVDMARFKECREEAKKASGRGAFADSVMSEGPIDALKKSGGTEFLGYEAIESKASIRGIIADKKLAESYSSPLVTIGIVLDKTPFYGESGGQVGDTGTIRTASGEFTVYDTQKDGELFVHIGQLKTGSLKVGEEVTASVDASRRAAIRRAHSATHILHHALRTTLGENATQRGSKVEGDQLRFDFAHPRSLTNEELISIEDQINQLIAEGAPINTRVMPINEAKKLGAMALFGEKYPDFVRVVEMGDFSREFCGGTHLSNTGQVGICRVVKDELVAAGVRRISCFTGPKAIARMRESENLLREVGMLVKATTAEELPRKVAALQDELRVAKKELSQYASQSLAGMAAKLVNDAPMVGNIKVIVHRADELAREQLKELVDQIRAQAGSAAVLVGQAVDGKVSLIAGATKDLAQRFSASDAVKAAAKLVGGGGGGRAELAEAGGKIPEKLDEALQEGLAFLKNKLGG</sequence>
<dbReference type="Proteomes" id="UP000315349">
    <property type="component" value="Chromosome"/>
</dbReference>
<dbReference type="EMBL" id="CP036299">
    <property type="protein sequence ID" value="QDV31377.1"/>
    <property type="molecule type" value="Genomic_DNA"/>
</dbReference>
<keyword evidence="6 11" id="KW-0862">Zinc</keyword>
<reference evidence="15 16" key="1">
    <citation type="submission" date="2019-02" db="EMBL/GenBank/DDBJ databases">
        <title>Deep-cultivation of Planctomycetes and their phenomic and genomic characterization uncovers novel biology.</title>
        <authorList>
            <person name="Wiegand S."/>
            <person name="Jogler M."/>
            <person name="Boedeker C."/>
            <person name="Pinto D."/>
            <person name="Vollmers J."/>
            <person name="Rivas-Marin E."/>
            <person name="Kohn T."/>
            <person name="Peeters S.H."/>
            <person name="Heuer A."/>
            <person name="Rast P."/>
            <person name="Oberbeckmann S."/>
            <person name="Bunk B."/>
            <person name="Jeske O."/>
            <person name="Meyerdierks A."/>
            <person name="Storesund J.E."/>
            <person name="Kallscheuer N."/>
            <person name="Luecker S."/>
            <person name="Lage O.M."/>
            <person name="Pohl T."/>
            <person name="Merkel B.J."/>
            <person name="Hornburger P."/>
            <person name="Mueller R.-W."/>
            <person name="Bruemmer F."/>
            <person name="Labrenz M."/>
            <person name="Spormann A.M."/>
            <person name="Op den Camp H."/>
            <person name="Overmann J."/>
            <person name="Amann R."/>
            <person name="Jetten M.S.M."/>
            <person name="Mascher T."/>
            <person name="Medema M.H."/>
            <person name="Devos D.P."/>
            <person name="Kaster A.-K."/>
            <person name="Ovreas L."/>
            <person name="Rohde M."/>
            <person name="Galperin M.Y."/>
            <person name="Jogler C."/>
        </authorList>
    </citation>
    <scope>NUCLEOTIDE SEQUENCE [LARGE SCALE GENOMIC DNA]</scope>
    <source>
        <strain evidence="15 16">Spb1</strain>
    </source>
</reference>
<dbReference type="SUPFAM" id="SSF55186">
    <property type="entry name" value="ThrRS/AlaRS common domain"/>
    <property type="match status" value="1"/>
</dbReference>
<evidence type="ECO:0000256" key="3">
    <source>
        <dbReference type="ARBA" id="ARBA00022598"/>
    </source>
</evidence>
<keyword evidence="3 11" id="KW-0436">Ligase</keyword>
<dbReference type="Gene3D" id="3.30.930.10">
    <property type="entry name" value="Bira Bifunctional Protein, Domain 2"/>
    <property type="match status" value="1"/>
</dbReference>
<dbReference type="GO" id="GO:0004813">
    <property type="term" value="F:alanine-tRNA ligase activity"/>
    <property type="evidence" value="ECO:0007669"/>
    <property type="project" value="UniProtKB-UniRule"/>
</dbReference>
<comment type="cofactor">
    <cofactor evidence="11">
        <name>Zn(2+)</name>
        <dbReference type="ChEBI" id="CHEBI:29105"/>
    </cofactor>
    <text evidence="11">Binds 1 zinc ion per subunit.</text>
</comment>
<dbReference type="GO" id="GO:0005524">
    <property type="term" value="F:ATP binding"/>
    <property type="evidence" value="ECO:0007669"/>
    <property type="project" value="UniProtKB-UniRule"/>
</dbReference>
<name>A0A518GS07_9PLAN</name>
<dbReference type="InterPro" id="IPR018164">
    <property type="entry name" value="Ala-tRNA-synth_IIc_N"/>
</dbReference>
<evidence type="ECO:0000313" key="15">
    <source>
        <dbReference type="EMBL" id="QDV31377.1"/>
    </source>
</evidence>
<feature type="binding site" evidence="11">
    <location>
        <position position="682"/>
    </location>
    <ligand>
        <name>Zn(2+)</name>
        <dbReference type="ChEBI" id="CHEBI:29105"/>
    </ligand>
</feature>
<dbReference type="CDD" id="cd00673">
    <property type="entry name" value="AlaRS_core"/>
    <property type="match status" value="1"/>
</dbReference>
<proteinExistence type="inferred from homology"/>
<dbReference type="InterPro" id="IPR009000">
    <property type="entry name" value="Transl_B-barrel_sf"/>
</dbReference>
<dbReference type="HAMAP" id="MF_00036_B">
    <property type="entry name" value="Ala_tRNA_synth_B"/>
    <property type="match status" value="1"/>
</dbReference>
<keyword evidence="9 11" id="KW-0648">Protein biosynthesis</keyword>
<dbReference type="InterPro" id="IPR045864">
    <property type="entry name" value="aa-tRNA-synth_II/BPL/LPL"/>
</dbReference>
<accession>A0A518GS07</accession>
<dbReference type="KEGG" id="peh:Spb1_33210"/>
<dbReference type="InterPro" id="IPR003156">
    <property type="entry name" value="DHHA1_dom"/>
</dbReference>
<dbReference type="SUPFAM" id="SSF50447">
    <property type="entry name" value="Translation proteins"/>
    <property type="match status" value="1"/>
</dbReference>
<feature type="region of interest" description="Disordered" evidence="13">
    <location>
        <begin position="1"/>
        <end position="20"/>
    </location>
</feature>
<dbReference type="InterPro" id="IPR018163">
    <property type="entry name" value="Thr/Ala-tRNA-synth_IIc_edit"/>
</dbReference>
<feature type="coiled-coil region" evidence="12">
    <location>
        <begin position="738"/>
        <end position="765"/>
    </location>
</feature>
<dbReference type="Gene3D" id="6.10.250.550">
    <property type="match status" value="1"/>
</dbReference>
<dbReference type="PRINTS" id="PR00980">
    <property type="entry name" value="TRNASYNTHALA"/>
</dbReference>
<dbReference type="PANTHER" id="PTHR11777:SF9">
    <property type="entry name" value="ALANINE--TRNA LIGASE, CYTOPLASMIC"/>
    <property type="match status" value="1"/>
</dbReference>
<dbReference type="FunFam" id="2.40.30.130:FF:000001">
    <property type="entry name" value="Alanine--tRNA ligase"/>
    <property type="match status" value="1"/>
</dbReference>